<dbReference type="EMBL" id="LT629701">
    <property type="protein sequence ID" value="SDM81477.1"/>
    <property type="molecule type" value="Genomic_DNA"/>
</dbReference>
<dbReference type="OrthoDB" id="3298759at2"/>
<feature type="compositionally biased region" description="Gly residues" evidence="1">
    <location>
        <begin position="287"/>
        <end position="298"/>
    </location>
</feature>
<sequence length="736" mass="75203">MADANNPPTGFDIEENGAYYGAGTGAGGSRSDYDTWDWKQIKAAVTGSAAVPTKYNGKDVDPTSSHQRASGVSDPQSLYNAANDFFQAREVLNMVGTSVKQQTEALAGEDGIWQGEAATAFKGLMDALSKAFLNHVEQLDGGPAGLKNVPTQLHQAGTDLQWARNEIDRIDVHYAGEAKRIADAYKDAGNGTIEYNMPNGLTYVSWNQQIVQMMGDDMRVVLKTLASRYDAVRFETEVQPVPMPNPLGPGGQGPPGPNAPGPKEGPPGGPKGGGPEVDPNRFAPKGGPEGSQGGGGGPKDVDPKQFDPSKSGGTGSVPPPVPFPGSGKGPGPSDQKKNQTPPPPAPPKPFEPKLPPPPVPLPGAQPPPSPKTGGGGSGGGLPSPKKFGGGSGGGAGGGLPDLHRPDLKDIAPAPPPKLPSLDDWAAGKGLGGGGSDQRNLATPPPMMPPMSGAGGGGGAGMGGGSERSDASGLLGGEVKPWEGKELPGLGDPQGGTDLPSEKPQDWAATAGAGGAQAPQMPMVPPMAGSPGAGAAAGNNAERSDASGLLGGEEKPWESEEIAGVGDPHGVDAPALDAEEWAVTEAQVSAMAGPPEERVAVVCPADEDEDVSAWDVAATSGLLWLSGAATRAPGEREREFTPDYALRQTSPWEHPAGARPLPGTPSRAADAADYQLRPFDTAGQPLCGEQAPEGWTSESTVEEEVEEEEKERTSADLLKQNENAWATPAPKAPGVIE</sequence>
<feature type="compositionally biased region" description="Gly residues" evidence="1">
    <location>
        <begin position="452"/>
        <end position="465"/>
    </location>
</feature>
<feature type="compositionally biased region" description="Pro residues" evidence="1">
    <location>
        <begin position="241"/>
        <end position="269"/>
    </location>
</feature>
<protein>
    <recommendedName>
        <fullName evidence="4">Proteins of 100 residues with WXG</fullName>
    </recommendedName>
</protein>
<evidence type="ECO:0000313" key="2">
    <source>
        <dbReference type="EMBL" id="SDM81477.1"/>
    </source>
</evidence>
<gene>
    <name evidence="2" type="ORF">SAMN04489726_3489</name>
</gene>
<reference evidence="2 3" key="1">
    <citation type="submission" date="2016-10" db="EMBL/GenBank/DDBJ databases">
        <authorList>
            <person name="de Groot N.N."/>
        </authorList>
    </citation>
    <scope>NUCLEOTIDE SEQUENCE [LARGE SCALE GENOMIC DNA]</scope>
    <source>
        <strain evidence="2 3">DSM 44149</strain>
    </source>
</reference>
<feature type="compositionally biased region" description="Gly residues" evidence="1">
    <location>
        <begin position="372"/>
        <end position="399"/>
    </location>
</feature>
<feature type="compositionally biased region" description="Acidic residues" evidence="1">
    <location>
        <begin position="699"/>
        <end position="708"/>
    </location>
</feature>
<feature type="compositionally biased region" description="Low complexity" evidence="1">
    <location>
        <begin position="507"/>
        <end position="537"/>
    </location>
</feature>
<accession>A0A1G9WAZ0</accession>
<feature type="region of interest" description="Disordered" evidence="1">
    <location>
        <begin position="52"/>
        <end position="74"/>
    </location>
</feature>
<dbReference type="RefSeq" id="WP_043812069.1">
    <property type="nucleotide sequence ID" value="NZ_JOEF01000012.1"/>
</dbReference>
<dbReference type="Proteomes" id="UP000183376">
    <property type="component" value="Chromosome I"/>
</dbReference>
<dbReference type="eggNOG" id="COG3064">
    <property type="taxonomic scope" value="Bacteria"/>
</dbReference>
<evidence type="ECO:0008006" key="4">
    <source>
        <dbReference type="Google" id="ProtNLM"/>
    </source>
</evidence>
<organism evidence="2 3">
    <name type="scientific">Allokutzneria albata</name>
    <name type="common">Kibdelosporangium albatum</name>
    <dbReference type="NCBI Taxonomy" id="211114"/>
    <lineage>
        <taxon>Bacteria</taxon>
        <taxon>Bacillati</taxon>
        <taxon>Actinomycetota</taxon>
        <taxon>Actinomycetes</taxon>
        <taxon>Pseudonocardiales</taxon>
        <taxon>Pseudonocardiaceae</taxon>
        <taxon>Allokutzneria</taxon>
    </lineage>
</organism>
<dbReference type="STRING" id="211114.SAMN04489726_3489"/>
<evidence type="ECO:0000256" key="1">
    <source>
        <dbReference type="SAM" id="MobiDB-lite"/>
    </source>
</evidence>
<name>A0A1G9WAZ0_ALLAB</name>
<evidence type="ECO:0000313" key="3">
    <source>
        <dbReference type="Proteomes" id="UP000183376"/>
    </source>
</evidence>
<feature type="region of interest" description="Disordered" evidence="1">
    <location>
        <begin position="646"/>
        <end position="736"/>
    </location>
</feature>
<feature type="compositionally biased region" description="Pro residues" evidence="1">
    <location>
        <begin position="340"/>
        <end position="370"/>
    </location>
</feature>
<dbReference type="AlphaFoldDB" id="A0A1G9WAZ0"/>
<dbReference type="Gene3D" id="1.10.287.1060">
    <property type="entry name" value="ESAT-6-like"/>
    <property type="match status" value="1"/>
</dbReference>
<dbReference type="InterPro" id="IPR036689">
    <property type="entry name" value="ESAT-6-like_sf"/>
</dbReference>
<dbReference type="SUPFAM" id="SSF140453">
    <property type="entry name" value="EsxAB dimer-like"/>
    <property type="match status" value="1"/>
</dbReference>
<feature type="compositionally biased region" description="Polar residues" evidence="1">
    <location>
        <begin position="62"/>
        <end position="74"/>
    </location>
</feature>
<keyword evidence="3" id="KW-1185">Reference proteome</keyword>
<proteinExistence type="predicted"/>
<feature type="region of interest" description="Disordered" evidence="1">
    <location>
        <begin position="237"/>
        <end position="553"/>
    </location>
</feature>